<name>A0A0F9REY4_9ZZZZ</name>
<evidence type="ECO:0000313" key="1">
    <source>
        <dbReference type="EMBL" id="KKN53449.1"/>
    </source>
</evidence>
<dbReference type="EMBL" id="LAZR01000971">
    <property type="protein sequence ID" value="KKN53449.1"/>
    <property type="molecule type" value="Genomic_DNA"/>
</dbReference>
<comment type="caution">
    <text evidence="1">The sequence shown here is derived from an EMBL/GenBank/DDBJ whole genome shotgun (WGS) entry which is preliminary data.</text>
</comment>
<accession>A0A0F9REY4</accession>
<proteinExistence type="predicted"/>
<protein>
    <submittedName>
        <fullName evidence="1">Uncharacterized protein</fullName>
    </submittedName>
</protein>
<organism evidence="1">
    <name type="scientific">marine sediment metagenome</name>
    <dbReference type="NCBI Taxonomy" id="412755"/>
    <lineage>
        <taxon>unclassified sequences</taxon>
        <taxon>metagenomes</taxon>
        <taxon>ecological metagenomes</taxon>
    </lineage>
</organism>
<sequence>MLLHLLPNDISKYWGGISEAISKSLPPFTINDKERMLVILKSLMSGIMQCWLLHEIEDDKITLYAIMTTEFSIDPASQTKNLLIFSLYGLQPAPSGLWEDGYKTLRLYAKANRCQSIMAFTDVPEVLSIISKLGGDINTRLVILEV</sequence>
<reference evidence="1" key="1">
    <citation type="journal article" date="2015" name="Nature">
        <title>Complex archaea that bridge the gap between prokaryotes and eukaryotes.</title>
        <authorList>
            <person name="Spang A."/>
            <person name="Saw J.H."/>
            <person name="Jorgensen S.L."/>
            <person name="Zaremba-Niedzwiedzka K."/>
            <person name="Martijn J."/>
            <person name="Lind A.E."/>
            <person name="van Eijk R."/>
            <person name="Schleper C."/>
            <person name="Guy L."/>
            <person name="Ettema T.J."/>
        </authorList>
    </citation>
    <scope>NUCLEOTIDE SEQUENCE</scope>
</reference>
<dbReference type="AlphaFoldDB" id="A0A0F9REY4"/>
<gene>
    <name evidence="1" type="ORF">LCGC14_0602330</name>
</gene>